<evidence type="ECO:0000313" key="3">
    <source>
        <dbReference type="Proteomes" id="UP000317940"/>
    </source>
</evidence>
<dbReference type="PANTHER" id="PTHR13847">
    <property type="entry name" value="SARCOSINE DEHYDROGENASE-RELATED"/>
    <property type="match status" value="1"/>
</dbReference>
<name>A0A561UCA3_9ACTN</name>
<dbReference type="Proteomes" id="UP000317940">
    <property type="component" value="Unassembled WGS sequence"/>
</dbReference>
<dbReference type="GO" id="GO:0005737">
    <property type="term" value="C:cytoplasm"/>
    <property type="evidence" value="ECO:0007669"/>
    <property type="project" value="TreeGrafter"/>
</dbReference>
<evidence type="ECO:0000259" key="1">
    <source>
        <dbReference type="Pfam" id="PF01266"/>
    </source>
</evidence>
<proteinExistence type="predicted"/>
<protein>
    <submittedName>
        <fullName evidence="2">Glycine/D-amino acid oxidase-like deaminating enzyme</fullName>
    </submittedName>
</protein>
<accession>A0A561UCA3</accession>
<sequence>MTGAARTAAIRTDTVRTAAARTGTVRTAIVGGGLAGAALAWRLTELGLKPTLFTSEQGRRTDATQASGGLLRGFETDPARARAAAESLAELRASPLLRGWADYRELDSTVVLPPGTDPAALHTVLRLLDELLPGSAELRQLPDLKPFLDLPPGSVAVVERQAGYLSPAALRDALLAQAVRAGATVRTDPVLRVLPEGTVRTAGGATAEYDTVVLATGPWTPGLLAAWGLPGGGLRSKRIQYTLGRGTPPGLGAFVDETCGLYGRPAGPGRFLLGLPTDEWDVDPAAPRTDADLARRVAELAAQRLGLDSWPGPDAVTVAAADCYAPAGGLRLRACLPGAALLSFTGGTGGAAKYALLAARSAAAAVFSGETPDEDLPS</sequence>
<organism evidence="2 3">
    <name type="scientific">Kitasatospora viridis</name>
    <dbReference type="NCBI Taxonomy" id="281105"/>
    <lineage>
        <taxon>Bacteria</taxon>
        <taxon>Bacillati</taxon>
        <taxon>Actinomycetota</taxon>
        <taxon>Actinomycetes</taxon>
        <taxon>Kitasatosporales</taxon>
        <taxon>Streptomycetaceae</taxon>
        <taxon>Kitasatospora</taxon>
    </lineage>
</organism>
<dbReference type="Pfam" id="PF01266">
    <property type="entry name" value="DAO"/>
    <property type="match status" value="1"/>
</dbReference>
<evidence type="ECO:0000313" key="2">
    <source>
        <dbReference type="EMBL" id="TWF96992.1"/>
    </source>
</evidence>
<dbReference type="Gene3D" id="3.30.9.10">
    <property type="entry name" value="D-Amino Acid Oxidase, subunit A, domain 2"/>
    <property type="match status" value="1"/>
</dbReference>
<dbReference type="InterPro" id="IPR036188">
    <property type="entry name" value="FAD/NAD-bd_sf"/>
</dbReference>
<gene>
    <name evidence="2" type="ORF">FHX73_11766</name>
</gene>
<comment type="caution">
    <text evidence="2">The sequence shown here is derived from an EMBL/GenBank/DDBJ whole genome shotgun (WGS) entry which is preliminary data.</text>
</comment>
<feature type="domain" description="FAD dependent oxidoreductase" evidence="1">
    <location>
        <begin position="27"/>
        <end position="311"/>
    </location>
</feature>
<dbReference type="EMBL" id="VIWT01000001">
    <property type="protein sequence ID" value="TWF96992.1"/>
    <property type="molecule type" value="Genomic_DNA"/>
</dbReference>
<keyword evidence="3" id="KW-1185">Reference proteome</keyword>
<dbReference type="OrthoDB" id="9806452at2"/>
<dbReference type="SUPFAM" id="SSF51905">
    <property type="entry name" value="FAD/NAD(P)-binding domain"/>
    <property type="match status" value="1"/>
</dbReference>
<reference evidence="2 3" key="1">
    <citation type="submission" date="2019-06" db="EMBL/GenBank/DDBJ databases">
        <title>Sequencing the genomes of 1000 actinobacteria strains.</title>
        <authorList>
            <person name="Klenk H.-P."/>
        </authorList>
    </citation>
    <scope>NUCLEOTIDE SEQUENCE [LARGE SCALE GENOMIC DNA]</scope>
    <source>
        <strain evidence="2 3">DSM 44826</strain>
    </source>
</reference>
<dbReference type="InterPro" id="IPR006076">
    <property type="entry name" value="FAD-dep_OxRdtase"/>
</dbReference>
<dbReference type="RefSeq" id="WP_145903273.1">
    <property type="nucleotide sequence ID" value="NZ_BAAAMZ010000034.1"/>
</dbReference>
<dbReference type="AlphaFoldDB" id="A0A561UCA3"/>
<dbReference type="Gene3D" id="3.50.50.60">
    <property type="entry name" value="FAD/NAD(P)-binding domain"/>
    <property type="match status" value="1"/>
</dbReference>